<dbReference type="Gene3D" id="3.30.70.100">
    <property type="match status" value="1"/>
</dbReference>
<dbReference type="Proteomes" id="UP001642406">
    <property type="component" value="Unassembled WGS sequence"/>
</dbReference>
<sequence>MSRQFVFARLPLHTAQSQNELLAVVKPVTEFAQTGEPGVCKYASLRGAGADDHAVYMIEEYDDQAASDSHIATPGVQKFIQWMGVPGRVAGTPLVLFTELTEYVHVAPELAGAQKAYVVVNVYKFPGGAKGALAQFKAPFEAAKQRGALLYGVYTDKADANTVLTAEVYASASGYVGPAATAQGQVEVTAVLAVHDGFLHKRAVKSSL</sequence>
<dbReference type="InterPro" id="IPR011008">
    <property type="entry name" value="Dimeric_a/b-barrel"/>
</dbReference>
<dbReference type="EMBL" id="CAWUHC010000012">
    <property type="protein sequence ID" value="CAK7214562.1"/>
    <property type="molecule type" value="Genomic_DNA"/>
</dbReference>
<reference evidence="2 3" key="1">
    <citation type="submission" date="2024-01" db="EMBL/GenBank/DDBJ databases">
        <authorList>
            <person name="Allen C."/>
            <person name="Tagirdzhanova G."/>
        </authorList>
    </citation>
    <scope>NUCLEOTIDE SEQUENCE [LARGE SCALE GENOMIC DNA]</scope>
</reference>
<comment type="caution">
    <text evidence="2">The sequence shown here is derived from an EMBL/GenBank/DDBJ whole genome shotgun (WGS) entry which is preliminary data.</text>
</comment>
<dbReference type="InterPro" id="IPR007138">
    <property type="entry name" value="ABM_dom"/>
</dbReference>
<keyword evidence="3" id="KW-1185">Reference proteome</keyword>
<dbReference type="Pfam" id="PF03992">
    <property type="entry name" value="ABM"/>
    <property type="match status" value="1"/>
</dbReference>
<name>A0ABP0B501_9PEZI</name>
<gene>
    <name evidence="2" type="ORF">SBRCBS47491_002186</name>
</gene>
<proteinExistence type="predicted"/>
<dbReference type="PANTHER" id="PTHR40624:SF1">
    <property type="entry name" value="BIOSYNTHESIS MONOOXYGENASE, PUTATIVE (AFU_ORTHOLOGUE AFUA_1G12025)-RELATED"/>
    <property type="match status" value="1"/>
</dbReference>
<evidence type="ECO:0000259" key="1">
    <source>
        <dbReference type="Pfam" id="PF03992"/>
    </source>
</evidence>
<feature type="domain" description="ABM" evidence="1">
    <location>
        <begin position="19"/>
        <end position="81"/>
    </location>
</feature>
<protein>
    <recommendedName>
        <fullName evidence="1">ABM domain-containing protein</fullName>
    </recommendedName>
</protein>
<dbReference type="PANTHER" id="PTHR40624">
    <property type="entry name" value="BIOSYNTHESIS MONOOXYGENASE, PUTATIVE (AFU_ORTHOLOGUE AFUA_1G12025)-RELATED"/>
    <property type="match status" value="1"/>
</dbReference>
<evidence type="ECO:0000313" key="2">
    <source>
        <dbReference type="EMBL" id="CAK7214562.1"/>
    </source>
</evidence>
<accession>A0ABP0B501</accession>
<organism evidence="2 3">
    <name type="scientific">Sporothrix bragantina</name>
    <dbReference type="NCBI Taxonomy" id="671064"/>
    <lineage>
        <taxon>Eukaryota</taxon>
        <taxon>Fungi</taxon>
        <taxon>Dikarya</taxon>
        <taxon>Ascomycota</taxon>
        <taxon>Pezizomycotina</taxon>
        <taxon>Sordariomycetes</taxon>
        <taxon>Sordariomycetidae</taxon>
        <taxon>Ophiostomatales</taxon>
        <taxon>Ophiostomataceae</taxon>
        <taxon>Sporothrix</taxon>
    </lineage>
</organism>
<evidence type="ECO:0000313" key="3">
    <source>
        <dbReference type="Proteomes" id="UP001642406"/>
    </source>
</evidence>
<dbReference type="SUPFAM" id="SSF54909">
    <property type="entry name" value="Dimeric alpha+beta barrel"/>
    <property type="match status" value="1"/>
</dbReference>